<evidence type="ECO:0000256" key="2">
    <source>
        <dbReference type="SAM" id="Phobius"/>
    </source>
</evidence>
<evidence type="ECO:0000313" key="4">
    <source>
        <dbReference type="Proteomes" id="UP000034063"/>
    </source>
</evidence>
<dbReference type="EMBL" id="LCIB01000020">
    <property type="protein sequence ID" value="KKT46629.1"/>
    <property type="molecule type" value="Genomic_DNA"/>
</dbReference>
<proteinExistence type="predicted"/>
<dbReference type="InterPro" id="IPR014717">
    <property type="entry name" value="Transl_elong_EF1B/ribsomal_bS6"/>
</dbReference>
<evidence type="ECO:0000313" key="3">
    <source>
        <dbReference type="EMBL" id="KKT46629.1"/>
    </source>
</evidence>
<dbReference type="Gene3D" id="3.30.70.60">
    <property type="match status" value="1"/>
</dbReference>
<dbReference type="InterPro" id="IPR007445">
    <property type="entry name" value="PilO"/>
</dbReference>
<feature type="transmembrane region" description="Helical" evidence="2">
    <location>
        <begin position="31"/>
        <end position="54"/>
    </location>
</feature>
<organism evidence="3 4">
    <name type="scientific">Candidatus Gottesmanbacteria bacterium GW2011_GWA2_44_17</name>
    <dbReference type="NCBI Taxonomy" id="1618444"/>
    <lineage>
        <taxon>Bacteria</taxon>
        <taxon>Candidatus Gottesmaniibacteriota</taxon>
    </lineage>
</organism>
<reference evidence="3 4" key="1">
    <citation type="journal article" date="2015" name="Nature">
        <title>rRNA introns, odd ribosomes, and small enigmatic genomes across a large radiation of phyla.</title>
        <authorList>
            <person name="Brown C.T."/>
            <person name="Hug L.A."/>
            <person name="Thomas B.C."/>
            <person name="Sharon I."/>
            <person name="Castelle C.J."/>
            <person name="Singh A."/>
            <person name="Wilkins M.J."/>
            <person name="Williams K.H."/>
            <person name="Banfield J.F."/>
        </authorList>
    </citation>
    <scope>NUCLEOTIDE SEQUENCE [LARGE SCALE GENOMIC DNA]</scope>
</reference>
<protein>
    <submittedName>
        <fullName evidence="3">Uncharacterized protein</fullName>
    </submittedName>
</protein>
<dbReference type="Pfam" id="PF04350">
    <property type="entry name" value="PilO"/>
    <property type="match status" value="1"/>
</dbReference>
<keyword evidence="2" id="KW-0472">Membrane</keyword>
<name>A0A0G1KFL6_9BACT</name>
<dbReference type="GO" id="GO:0043683">
    <property type="term" value="P:type IV pilus assembly"/>
    <property type="evidence" value="ECO:0007669"/>
    <property type="project" value="InterPro"/>
</dbReference>
<dbReference type="AlphaFoldDB" id="A0A0G1KFL6"/>
<sequence>MNLADKLTGRSGYGQYYSRLKMTLVRPAAQVSSLAILTIFTVVFFLSFAIVPTFKTIATLKREIEDAENVEGKLRQKIHSLEQAETLFGQVSPNLDSLNQVLPAEPEFERLAWQLHWLVGKNQLVLVNGSFGEFEPDFIPVSLTVKGSYLAIKAFAADLNQIDRLIEVEELVISSKSLRSGTDALTANFKLKAFYLSSL</sequence>
<comment type="caution">
    <text evidence="3">The sequence shown here is derived from an EMBL/GenBank/DDBJ whole genome shotgun (WGS) entry which is preliminary data.</text>
</comment>
<dbReference type="GO" id="GO:0043107">
    <property type="term" value="P:type IV pilus-dependent motility"/>
    <property type="evidence" value="ECO:0007669"/>
    <property type="project" value="InterPro"/>
</dbReference>
<feature type="coiled-coil region" evidence="1">
    <location>
        <begin position="57"/>
        <end position="84"/>
    </location>
</feature>
<keyword evidence="2" id="KW-0812">Transmembrane</keyword>
<dbReference type="Proteomes" id="UP000034063">
    <property type="component" value="Unassembled WGS sequence"/>
</dbReference>
<accession>A0A0G1KFL6</accession>
<gene>
    <name evidence="3" type="ORF">UW37_C0020G0006</name>
</gene>
<evidence type="ECO:0000256" key="1">
    <source>
        <dbReference type="SAM" id="Coils"/>
    </source>
</evidence>
<keyword evidence="2" id="KW-1133">Transmembrane helix</keyword>
<keyword evidence="1" id="KW-0175">Coiled coil</keyword>